<dbReference type="EMBL" id="FNDS01000011">
    <property type="protein sequence ID" value="SDI53374.1"/>
    <property type="molecule type" value="Genomic_DNA"/>
</dbReference>
<organism evidence="9 10">
    <name type="scientific">Pseudomonas panipatensis</name>
    <dbReference type="NCBI Taxonomy" id="428992"/>
    <lineage>
        <taxon>Bacteria</taxon>
        <taxon>Pseudomonadati</taxon>
        <taxon>Pseudomonadota</taxon>
        <taxon>Gammaproteobacteria</taxon>
        <taxon>Pseudomonadales</taxon>
        <taxon>Pseudomonadaceae</taxon>
        <taxon>Pseudomonas</taxon>
    </lineage>
</organism>
<dbReference type="GO" id="GO:0005886">
    <property type="term" value="C:plasma membrane"/>
    <property type="evidence" value="ECO:0007669"/>
    <property type="project" value="UniProtKB-SubCell"/>
</dbReference>
<comment type="similarity">
    <text evidence="2 8">Belongs to the 4-toluene sulfonate uptake permease (TSUP) (TC 2.A.102) family.</text>
</comment>
<feature type="transmembrane region" description="Helical" evidence="8">
    <location>
        <begin position="44"/>
        <end position="60"/>
    </location>
</feature>
<keyword evidence="5 8" id="KW-0812">Transmembrane</keyword>
<gene>
    <name evidence="9" type="ORF">SAMN05216272_11176</name>
</gene>
<proteinExistence type="inferred from homology"/>
<name>A0A1G8LCD9_9PSED</name>
<protein>
    <recommendedName>
        <fullName evidence="8">Probable membrane transporter protein</fullName>
    </recommendedName>
</protein>
<dbReference type="PANTHER" id="PTHR30269:SF37">
    <property type="entry name" value="MEMBRANE TRANSPORTER PROTEIN"/>
    <property type="match status" value="1"/>
</dbReference>
<evidence type="ECO:0000256" key="6">
    <source>
        <dbReference type="ARBA" id="ARBA00022989"/>
    </source>
</evidence>
<evidence type="ECO:0000256" key="1">
    <source>
        <dbReference type="ARBA" id="ARBA00004651"/>
    </source>
</evidence>
<evidence type="ECO:0000256" key="4">
    <source>
        <dbReference type="ARBA" id="ARBA00022475"/>
    </source>
</evidence>
<dbReference type="Pfam" id="PF01925">
    <property type="entry name" value="TauE"/>
    <property type="match status" value="1"/>
</dbReference>
<feature type="transmembrane region" description="Helical" evidence="8">
    <location>
        <begin position="169"/>
        <end position="187"/>
    </location>
</feature>
<comment type="subcellular location">
    <subcellularLocation>
        <location evidence="1 8">Cell membrane</location>
        <topology evidence="1 8">Multi-pass membrane protein</topology>
    </subcellularLocation>
</comment>
<dbReference type="Proteomes" id="UP000199636">
    <property type="component" value="Unassembled WGS sequence"/>
</dbReference>
<keyword evidence="7 8" id="KW-0472">Membrane</keyword>
<dbReference type="AlphaFoldDB" id="A0A1G8LCD9"/>
<evidence type="ECO:0000256" key="3">
    <source>
        <dbReference type="ARBA" id="ARBA00022448"/>
    </source>
</evidence>
<feature type="transmembrane region" description="Helical" evidence="8">
    <location>
        <begin position="130"/>
        <end position="157"/>
    </location>
</feature>
<reference evidence="10" key="1">
    <citation type="submission" date="2016-10" db="EMBL/GenBank/DDBJ databases">
        <authorList>
            <person name="Varghese N."/>
            <person name="Submissions S."/>
        </authorList>
    </citation>
    <scope>NUCLEOTIDE SEQUENCE [LARGE SCALE GENOMIC DNA]</scope>
    <source>
        <strain evidence="10">CCM 7469</strain>
    </source>
</reference>
<dbReference type="STRING" id="428992.SAMN05216272_11176"/>
<keyword evidence="3" id="KW-0813">Transport</keyword>
<accession>A0A1G8LCD9</accession>
<evidence type="ECO:0000256" key="7">
    <source>
        <dbReference type="ARBA" id="ARBA00023136"/>
    </source>
</evidence>
<evidence type="ECO:0000313" key="9">
    <source>
        <dbReference type="EMBL" id="SDI53374.1"/>
    </source>
</evidence>
<dbReference type="InterPro" id="IPR052017">
    <property type="entry name" value="TSUP"/>
</dbReference>
<dbReference type="OrthoDB" id="7843147at2"/>
<feature type="transmembrane region" description="Helical" evidence="8">
    <location>
        <begin position="225"/>
        <end position="246"/>
    </location>
</feature>
<evidence type="ECO:0000256" key="5">
    <source>
        <dbReference type="ARBA" id="ARBA00022692"/>
    </source>
</evidence>
<feature type="transmembrane region" description="Helical" evidence="8">
    <location>
        <begin position="72"/>
        <end position="93"/>
    </location>
</feature>
<dbReference type="InterPro" id="IPR002781">
    <property type="entry name" value="TM_pro_TauE-like"/>
</dbReference>
<sequence>MSAPAFALGAFILLAYTLEALTGFGSVVVALSLGALLMPVDRLLPILLPLNVALSGYLVCRHHRLIDTRLLFGSLLPGLLLGTLVGYLLLPWLDPALLKRGLGLLILWFAAREIRQLLAGNAPSGHTPGWVLRLASTAAGICHGLFASGGPLLVYALASQRLDKSRLRATLVSVWFSLNSLLSLAFLHDGRLLPALPRVLAYAPLLPLGLWLGERLHQRFAERQVRFAIHALLLLSGTLLLSPWSLT</sequence>
<keyword evidence="4 8" id="KW-1003">Cell membrane</keyword>
<evidence type="ECO:0000256" key="8">
    <source>
        <dbReference type="RuleBase" id="RU363041"/>
    </source>
</evidence>
<evidence type="ECO:0000256" key="2">
    <source>
        <dbReference type="ARBA" id="ARBA00009142"/>
    </source>
</evidence>
<dbReference type="PANTHER" id="PTHR30269">
    <property type="entry name" value="TRANSMEMBRANE PROTEIN YFCA"/>
    <property type="match status" value="1"/>
</dbReference>
<dbReference type="RefSeq" id="WP_090266689.1">
    <property type="nucleotide sequence ID" value="NZ_FNDS01000011.1"/>
</dbReference>
<feature type="transmembrane region" description="Helical" evidence="8">
    <location>
        <begin position="193"/>
        <end position="213"/>
    </location>
</feature>
<evidence type="ECO:0000313" key="10">
    <source>
        <dbReference type="Proteomes" id="UP000199636"/>
    </source>
</evidence>
<keyword evidence="6 8" id="KW-1133">Transmembrane helix</keyword>
<keyword evidence="10" id="KW-1185">Reference proteome</keyword>